<organism evidence="1 2">
    <name type="scientific">Trichinella zimbabwensis</name>
    <dbReference type="NCBI Taxonomy" id="268475"/>
    <lineage>
        <taxon>Eukaryota</taxon>
        <taxon>Metazoa</taxon>
        <taxon>Ecdysozoa</taxon>
        <taxon>Nematoda</taxon>
        <taxon>Enoplea</taxon>
        <taxon>Dorylaimia</taxon>
        <taxon>Trichinellida</taxon>
        <taxon>Trichinellidae</taxon>
        <taxon>Trichinella</taxon>
    </lineage>
</organism>
<reference evidence="1 2" key="1">
    <citation type="submission" date="2015-01" db="EMBL/GenBank/DDBJ databases">
        <title>Evolution of Trichinella species and genotypes.</title>
        <authorList>
            <person name="Korhonen P.K."/>
            <person name="Edoardo P."/>
            <person name="Giuseppe L.R."/>
            <person name="Gasser R.B."/>
        </authorList>
    </citation>
    <scope>NUCLEOTIDE SEQUENCE [LARGE SCALE GENOMIC DNA]</scope>
    <source>
        <strain evidence="1">ISS1029</strain>
    </source>
</reference>
<comment type="caution">
    <text evidence="1">The sequence shown here is derived from an EMBL/GenBank/DDBJ whole genome shotgun (WGS) entry which is preliminary data.</text>
</comment>
<evidence type="ECO:0000313" key="1">
    <source>
        <dbReference type="EMBL" id="KRY62700.1"/>
    </source>
</evidence>
<dbReference type="Proteomes" id="UP000055024">
    <property type="component" value="Unassembled WGS sequence"/>
</dbReference>
<dbReference type="AlphaFoldDB" id="A0A0V1DM78"/>
<feature type="non-terminal residue" evidence="1">
    <location>
        <position position="1"/>
    </location>
</feature>
<accession>A0A0V1DM78</accession>
<gene>
    <name evidence="1" type="ORF">T11_9829</name>
</gene>
<dbReference type="EMBL" id="JYDP01009389">
    <property type="protein sequence ID" value="KRY62700.1"/>
    <property type="molecule type" value="Genomic_DNA"/>
</dbReference>
<protein>
    <submittedName>
        <fullName evidence="1">Uncharacterized protein</fullName>
    </submittedName>
</protein>
<evidence type="ECO:0000313" key="2">
    <source>
        <dbReference type="Proteomes" id="UP000055024"/>
    </source>
</evidence>
<sequence>LEVHIAQMTRGGVHRQNCTVCSLFVSWFGLY</sequence>
<keyword evidence="2" id="KW-1185">Reference proteome</keyword>
<name>A0A0V1DM78_9BILA</name>
<proteinExistence type="predicted"/>